<evidence type="ECO:0000313" key="2">
    <source>
        <dbReference type="Proteomes" id="UP001223720"/>
    </source>
</evidence>
<reference evidence="1" key="1">
    <citation type="journal article" date="2022" name="Biotechnol. Bioprocess Eng.">
        <title>Pan-genome Analysis Reveals Comparative Genomic Features of Central Metabolic Pathways in Methylorubrum extorquens.</title>
        <authorList>
            <person name="Lee G.M."/>
            <person name="Scott-Nevros Z.K."/>
            <person name="Lee S.-M."/>
            <person name="Kim D."/>
        </authorList>
    </citation>
    <scope>NUCLEOTIDE SEQUENCE</scope>
    <source>
        <strain evidence="1">ATCC 55366</strain>
    </source>
</reference>
<evidence type="ECO:0000313" key="1">
    <source>
        <dbReference type="EMBL" id="WHQ72856.1"/>
    </source>
</evidence>
<protein>
    <submittedName>
        <fullName evidence="1">Uncharacterized protein</fullName>
    </submittedName>
</protein>
<sequence length="81" mass="8936">MPLYPSEDRIVAELYGAEAASAMSGGWDGVAKVLERDGLPKRDPLFGNRRFWPAVEAWLRRRNGLASITGGFAPDGDENWT</sequence>
<accession>A0AAX3WN66</accession>
<name>A0AAX3WN66_METEX</name>
<gene>
    <name evidence="1" type="ORF">KEC54_27620</name>
</gene>
<proteinExistence type="predicted"/>
<dbReference type="Proteomes" id="UP001223720">
    <property type="component" value="Chromosome"/>
</dbReference>
<dbReference type="AlphaFoldDB" id="A0AAX3WN66"/>
<organism evidence="1 2">
    <name type="scientific">Methylorubrum extorquens</name>
    <name type="common">Methylobacterium dichloromethanicum</name>
    <name type="synonym">Methylobacterium extorquens</name>
    <dbReference type="NCBI Taxonomy" id="408"/>
    <lineage>
        <taxon>Bacteria</taxon>
        <taxon>Pseudomonadati</taxon>
        <taxon>Pseudomonadota</taxon>
        <taxon>Alphaproteobacteria</taxon>
        <taxon>Hyphomicrobiales</taxon>
        <taxon>Methylobacteriaceae</taxon>
        <taxon>Methylorubrum</taxon>
    </lineage>
</organism>
<dbReference type="EMBL" id="CP073633">
    <property type="protein sequence ID" value="WHQ72856.1"/>
    <property type="molecule type" value="Genomic_DNA"/>
</dbReference>